<dbReference type="EMBL" id="FNNE01000004">
    <property type="protein sequence ID" value="SDW77390.1"/>
    <property type="molecule type" value="Genomic_DNA"/>
</dbReference>
<dbReference type="STRING" id="488533.SAMN04487960_10497"/>
<evidence type="ECO:0000313" key="4">
    <source>
        <dbReference type="Proteomes" id="UP000199675"/>
    </source>
</evidence>
<protein>
    <recommendedName>
        <fullName evidence="5">DUF2909 domain-containing protein</fullName>
    </recommendedName>
</protein>
<accession>A0A1H2W9X7</accession>
<organism evidence="2 4">
    <name type="scientific">Marinobacter mobilis</name>
    <dbReference type="NCBI Taxonomy" id="488533"/>
    <lineage>
        <taxon>Bacteria</taxon>
        <taxon>Pseudomonadati</taxon>
        <taxon>Pseudomonadota</taxon>
        <taxon>Gammaproteobacteria</taxon>
        <taxon>Pseudomonadales</taxon>
        <taxon>Marinobacteraceae</taxon>
        <taxon>Marinobacter</taxon>
    </lineage>
</organism>
<keyword evidence="1" id="KW-1133">Transmembrane helix</keyword>
<dbReference type="AlphaFoldDB" id="A0A1H2W9X7"/>
<proteinExistence type="predicted"/>
<keyword evidence="1" id="KW-0812">Transmembrane</keyword>
<dbReference type="RefSeq" id="WP_091812346.1">
    <property type="nucleotide sequence ID" value="NZ_FNNE01000004.1"/>
</dbReference>
<evidence type="ECO:0008006" key="5">
    <source>
        <dbReference type="Google" id="ProtNLM"/>
    </source>
</evidence>
<sequence length="69" mass="7535">MLKVVIVLLLIAVVISLFTGLVFLIRDGGRTNRVVNSLAVRVGLSLTLLVLILVALWHGDLSMNPTPYH</sequence>
<evidence type="ECO:0000313" key="3">
    <source>
        <dbReference type="EMBL" id="SDX54278.1"/>
    </source>
</evidence>
<dbReference type="Proteomes" id="UP000199675">
    <property type="component" value="Unassembled WGS sequence"/>
</dbReference>
<dbReference type="EMBL" id="FNNE01000010">
    <property type="protein sequence ID" value="SDX54278.1"/>
    <property type="molecule type" value="Genomic_DNA"/>
</dbReference>
<keyword evidence="1" id="KW-0472">Membrane</keyword>
<keyword evidence="4" id="KW-1185">Reference proteome</keyword>
<evidence type="ECO:0000256" key="1">
    <source>
        <dbReference type="SAM" id="Phobius"/>
    </source>
</evidence>
<gene>
    <name evidence="2" type="ORF">SAMN04487960_10497</name>
    <name evidence="3" type="ORF">SAMN04487960_110196</name>
</gene>
<dbReference type="InterPro" id="IPR021313">
    <property type="entry name" value="DUF2909"/>
</dbReference>
<name>A0A1H2W9X7_9GAMM</name>
<reference evidence="2 4" key="1">
    <citation type="submission" date="2016-10" db="EMBL/GenBank/DDBJ databases">
        <authorList>
            <person name="de Groot N.N."/>
        </authorList>
    </citation>
    <scope>NUCLEOTIDE SEQUENCE [LARGE SCALE GENOMIC DNA]</scope>
    <source>
        <strain evidence="2 4">CGMCC 1.7059</strain>
    </source>
</reference>
<dbReference type="NCBIfam" id="NF033233">
    <property type="entry name" value="twin_helix"/>
    <property type="match status" value="1"/>
</dbReference>
<evidence type="ECO:0000313" key="2">
    <source>
        <dbReference type="EMBL" id="SDW77390.1"/>
    </source>
</evidence>
<feature type="transmembrane region" description="Helical" evidence="1">
    <location>
        <begin position="38"/>
        <end position="59"/>
    </location>
</feature>
<dbReference type="Pfam" id="PF11137">
    <property type="entry name" value="DUF2909"/>
    <property type="match status" value="1"/>
</dbReference>
<feature type="transmembrane region" description="Helical" evidence="1">
    <location>
        <begin position="6"/>
        <end position="26"/>
    </location>
</feature>